<comment type="caution">
    <text evidence="10">The sequence shown here is derived from an EMBL/GenBank/DDBJ whole genome shotgun (WGS) entry which is preliminary data.</text>
</comment>
<dbReference type="PANTHER" id="PTHR10366:SF564">
    <property type="entry name" value="STEROL-4-ALPHA-CARBOXYLATE 3-DEHYDROGENASE, DECARBOXYLATING"/>
    <property type="match status" value="1"/>
</dbReference>
<dbReference type="EC" id="1.1.1.219" evidence="5"/>
<evidence type="ECO:0000313" key="11">
    <source>
        <dbReference type="Proteomes" id="UP001465755"/>
    </source>
</evidence>
<keyword evidence="2" id="KW-0284">Flavonoid biosynthesis</keyword>
<evidence type="ECO:0000256" key="2">
    <source>
        <dbReference type="ARBA" id="ARBA00023241"/>
    </source>
</evidence>
<evidence type="ECO:0000256" key="1">
    <source>
        <dbReference type="ARBA" id="ARBA00023002"/>
    </source>
</evidence>
<sequence length="299" mass="32562">MVGQPVARVAVVTGSSGFVATELVRHLLQRGYTVRATVRSKHSDKIAHLQALGKISVGSLQLYEADLLKGESFDKVVKGADYVFHTASPFPSHIEDPEEDVIKPARLGTLNVLKSVVKSRDTVKRVVLTSSFAAMIKVDKGPANGKLYTDADWNDESKADKATCYYMSKAVAEQAAWQFAKEHGIDLVVICPTSVFGPVISQRVDSTSVKRIKGLIENTSSAMTPWLCDVQDVARAHMLAAVTPEANGRYLVSMRREVSTKAIVEVERELGLKITPWQTSIIDMATSLISHGVAKPIEA</sequence>
<accession>A0AAW1PV37</accession>
<protein>
    <recommendedName>
        <fullName evidence="6">Flavanone 4-reductase</fullName>
        <ecNumber evidence="5">1.1.1.219</ecNumber>
        <ecNumber evidence="4">1.1.1.234</ecNumber>
    </recommendedName>
</protein>
<reference evidence="10 11" key="1">
    <citation type="journal article" date="2024" name="Nat. Commun.">
        <title>Phylogenomics reveals the evolutionary origins of lichenization in chlorophyte algae.</title>
        <authorList>
            <person name="Puginier C."/>
            <person name="Libourel C."/>
            <person name="Otte J."/>
            <person name="Skaloud P."/>
            <person name="Haon M."/>
            <person name="Grisel S."/>
            <person name="Petersen M."/>
            <person name="Berrin J.G."/>
            <person name="Delaux P.M."/>
            <person name="Dal Grande F."/>
            <person name="Keller J."/>
        </authorList>
    </citation>
    <scope>NUCLEOTIDE SEQUENCE [LARGE SCALE GENOMIC DNA]</scope>
    <source>
        <strain evidence="10 11">SAG 2036</strain>
    </source>
</reference>
<evidence type="ECO:0000256" key="7">
    <source>
        <dbReference type="ARBA" id="ARBA00048870"/>
    </source>
</evidence>
<dbReference type="AlphaFoldDB" id="A0AAW1PV37"/>
<dbReference type="InterPro" id="IPR001509">
    <property type="entry name" value="Epimerase_deHydtase"/>
</dbReference>
<evidence type="ECO:0000259" key="9">
    <source>
        <dbReference type="Pfam" id="PF01370"/>
    </source>
</evidence>
<dbReference type="GO" id="GO:0009813">
    <property type="term" value="P:flavonoid biosynthetic process"/>
    <property type="evidence" value="ECO:0007669"/>
    <property type="project" value="UniProtKB-KW"/>
</dbReference>
<name>A0AAW1PV37_9CHLO</name>
<gene>
    <name evidence="10" type="ORF">WJX73_009173</name>
</gene>
<dbReference type="Gene3D" id="3.40.50.720">
    <property type="entry name" value="NAD(P)-binding Rossmann-like Domain"/>
    <property type="match status" value="1"/>
</dbReference>
<dbReference type="SUPFAM" id="SSF51735">
    <property type="entry name" value="NAD(P)-binding Rossmann-fold domains"/>
    <property type="match status" value="1"/>
</dbReference>
<evidence type="ECO:0000313" key="10">
    <source>
        <dbReference type="EMBL" id="KAK9812018.1"/>
    </source>
</evidence>
<dbReference type="FunFam" id="3.40.50.720:FF:000085">
    <property type="entry name" value="Dihydroflavonol reductase"/>
    <property type="match status" value="1"/>
</dbReference>
<keyword evidence="11" id="KW-1185">Reference proteome</keyword>
<keyword evidence="1" id="KW-0560">Oxidoreductase</keyword>
<evidence type="ECO:0000256" key="5">
    <source>
        <dbReference type="ARBA" id="ARBA00039057"/>
    </source>
</evidence>
<proteinExistence type="inferred from homology"/>
<evidence type="ECO:0000256" key="3">
    <source>
        <dbReference type="ARBA" id="ARBA00023445"/>
    </source>
</evidence>
<dbReference type="Proteomes" id="UP001465755">
    <property type="component" value="Unassembled WGS sequence"/>
</dbReference>
<dbReference type="EC" id="1.1.1.234" evidence="4"/>
<evidence type="ECO:0000256" key="6">
    <source>
        <dbReference type="ARBA" id="ARBA00042087"/>
    </source>
</evidence>
<dbReference type="InterPro" id="IPR050425">
    <property type="entry name" value="NAD(P)_dehydrat-like"/>
</dbReference>
<comment type="catalytic activity">
    <reaction evidence="7">
        <text>(2S)-flavan-4-ol + NADP(+) = (2S)-flavanone + NADPH + H(+)</text>
        <dbReference type="Rhea" id="RHEA:11228"/>
        <dbReference type="ChEBI" id="CHEBI:15378"/>
        <dbReference type="ChEBI" id="CHEBI:15605"/>
        <dbReference type="ChEBI" id="CHEBI:15606"/>
        <dbReference type="ChEBI" id="CHEBI:57783"/>
        <dbReference type="ChEBI" id="CHEBI:58349"/>
        <dbReference type="EC" id="1.1.1.234"/>
    </reaction>
</comment>
<dbReference type="GO" id="GO:0047890">
    <property type="term" value="F:flavanone 4-reductase activity"/>
    <property type="evidence" value="ECO:0007669"/>
    <property type="project" value="UniProtKB-EC"/>
</dbReference>
<comment type="catalytic activity">
    <reaction evidence="8">
        <text>a (2R,3S,4S)-leucoanthocyanidin + NADP(+) = a (2R,3R)-dihydroflavonol + NADPH + H(+)</text>
        <dbReference type="Rhea" id="RHEA:54444"/>
        <dbReference type="ChEBI" id="CHEBI:15378"/>
        <dbReference type="ChEBI" id="CHEBI:57783"/>
        <dbReference type="ChEBI" id="CHEBI:58349"/>
        <dbReference type="ChEBI" id="CHEBI:138176"/>
        <dbReference type="ChEBI" id="CHEBI:138188"/>
        <dbReference type="EC" id="1.1.1.219"/>
    </reaction>
</comment>
<dbReference type="PANTHER" id="PTHR10366">
    <property type="entry name" value="NAD DEPENDENT EPIMERASE/DEHYDRATASE"/>
    <property type="match status" value="1"/>
</dbReference>
<dbReference type="EMBL" id="JALJOQ010000010">
    <property type="protein sequence ID" value="KAK9812018.1"/>
    <property type="molecule type" value="Genomic_DNA"/>
</dbReference>
<evidence type="ECO:0000256" key="8">
    <source>
        <dbReference type="ARBA" id="ARBA00049132"/>
    </source>
</evidence>
<dbReference type="InterPro" id="IPR036291">
    <property type="entry name" value="NAD(P)-bd_dom_sf"/>
</dbReference>
<organism evidence="10 11">
    <name type="scientific">Symbiochloris irregularis</name>
    <dbReference type="NCBI Taxonomy" id="706552"/>
    <lineage>
        <taxon>Eukaryota</taxon>
        <taxon>Viridiplantae</taxon>
        <taxon>Chlorophyta</taxon>
        <taxon>core chlorophytes</taxon>
        <taxon>Trebouxiophyceae</taxon>
        <taxon>Trebouxiales</taxon>
        <taxon>Trebouxiaceae</taxon>
        <taxon>Symbiochloris</taxon>
    </lineage>
</organism>
<dbReference type="GO" id="GO:0045552">
    <property type="term" value="F:dihydroflavanol 4-reductase activity"/>
    <property type="evidence" value="ECO:0007669"/>
    <property type="project" value="UniProtKB-EC"/>
</dbReference>
<feature type="domain" description="NAD-dependent epimerase/dehydratase" evidence="9">
    <location>
        <begin position="11"/>
        <end position="247"/>
    </location>
</feature>
<evidence type="ECO:0000256" key="4">
    <source>
        <dbReference type="ARBA" id="ARBA00039055"/>
    </source>
</evidence>
<dbReference type="Pfam" id="PF01370">
    <property type="entry name" value="Epimerase"/>
    <property type="match status" value="1"/>
</dbReference>
<comment type="similarity">
    <text evidence="3">Belongs to the NAD(P)-dependent epimerase/dehydratase family. Dihydroflavonol-4-reductase subfamily.</text>
</comment>